<accession>A0AA86T6N4</accession>
<keyword evidence="2" id="KW-1185">Reference proteome</keyword>
<dbReference type="Gramene" id="rna-AYBTSS11_LOCUS22455">
    <property type="protein sequence ID" value="CAJ1969812.1"/>
    <property type="gene ID" value="gene-AYBTSS11_LOCUS22455"/>
</dbReference>
<evidence type="ECO:0000313" key="1">
    <source>
        <dbReference type="EMBL" id="CAJ1969812.1"/>
    </source>
</evidence>
<sequence length="74" mass="8369">VLCEEGLTLAWESLLVPSKIHAYQPTREGKQTRKQRVVSILLDLPEYSKMEKEAVEGGNIRAGEEGKKRRRCAS</sequence>
<dbReference type="Proteomes" id="UP001189624">
    <property type="component" value="Chromosome 7"/>
</dbReference>
<protein>
    <submittedName>
        <fullName evidence="1">Uncharacterized protein</fullName>
    </submittedName>
</protein>
<gene>
    <name evidence="1" type="ORF">AYBTSS11_LOCUS22455</name>
</gene>
<dbReference type="EMBL" id="OY731404">
    <property type="protein sequence ID" value="CAJ1969812.1"/>
    <property type="molecule type" value="Genomic_DNA"/>
</dbReference>
<evidence type="ECO:0000313" key="2">
    <source>
        <dbReference type="Proteomes" id="UP001189624"/>
    </source>
</evidence>
<feature type="non-terminal residue" evidence="1">
    <location>
        <position position="1"/>
    </location>
</feature>
<reference evidence="1" key="1">
    <citation type="submission" date="2023-10" db="EMBL/GenBank/DDBJ databases">
        <authorList>
            <person name="Domelevo Entfellner J.-B."/>
        </authorList>
    </citation>
    <scope>NUCLEOTIDE SEQUENCE</scope>
</reference>
<organism evidence="1 2">
    <name type="scientific">Sphenostylis stenocarpa</name>
    <dbReference type="NCBI Taxonomy" id="92480"/>
    <lineage>
        <taxon>Eukaryota</taxon>
        <taxon>Viridiplantae</taxon>
        <taxon>Streptophyta</taxon>
        <taxon>Embryophyta</taxon>
        <taxon>Tracheophyta</taxon>
        <taxon>Spermatophyta</taxon>
        <taxon>Magnoliopsida</taxon>
        <taxon>eudicotyledons</taxon>
        <taxon>Gunneridae</taxon>
        <taxon>Pentapetalae</taxon>
        <taxon>rosids</taxon>
        <taxon>fabids</taxon>
        <taxon>Fabales</taxon>
        <taxon>Fabaceae</taxon>
        <taxon>Papilionoideae</taxon>
        <taxon>50 kb inversion clade</taxon>
        <taxon>NPAAA clade</taxon>
        <taxon>indigoferoid/millettioid clade</taxon>
        <taxon>Phaseoleae</taxon>
        <taxon>Sphenostylis</taxon>
    </lineage>
</organism>
<proteinExistence type="predicted"/>
<dbReference type="AlphaFoldDB" id="A0AA86T6N4"/>
<name>A0AA86T6N4_9FABA</name>